<accession>A0AA95HC06</accession>
<organism evidence="2">
    <name type="scientific">Candidatus Thiothrix putei</name>
    <dbReference type="NCBI Taxonomy" id="3080811"/>
    <lineage>
        <taxon>Bacteria</taxon>
        <taxon>Pseudomonadati</taxon>
        <taxon>Pseudomonadota</taxon>
        <taxon>Gammaproteobacteria</taxon>
        <taxon>Thiotrichales</taxon>
        <taxon>Thiotrichaceae</taxon>
        <taxon>Thiothrix</taxon>
    </lineage>
</organism>
<dbReference type="SUPFAM" id="SSF88723">
    <property type="entry name" value="PIN domain-like"/>
    <property type="match status" value="1"/>
</dbReference>
<evidence type="ECO:0000313" key="2">
    <source>
        <dbReference type="EMBL" id="WGZ94617.1"/>
    </source>
</evidence>
<dbReference type="EMBL" id="CP124756">
    <property type="protein sequence ID" value="WGZ94617.1"/>
    <property type="molecule type" value="Genomic_DNA"/>
</dbReference>
<reference evidence="2" key="2">
    <citation type="submission" date="2023-04" db="EMBL/GenBank/DDBJ databases">
        <authorList>
            <person name="Beletskiy A.V."/>
            <person name="Mardanov A.V."/>
            <person name="Ravin N.V."/>
        </authorList>
    </citation>
    <scope>NUCLEOTIDE SEQUENCE</scope>
    <source>
        <strain evidence="2">GKL-02</strain>
    </source>
</reference>
<sequence length="137" mass="15486">MILVDTGPLVALFDPQDPYHKHCTKIMQTLHEPMVTTLPVLTEVFHLLCPDSQGSKALRQFIARNGLAVWLMDDAGVETALNLMEKYIDRPMDLADASLVVAAQCLKTNRVFTTDRNDFFVYRIEAGHHLKNFDVIS</sequence>
<reference evidence="2" key="1">
    <citation type="journal article" date="2023" name="Int. J. Mol. Sci.">
        <title>Metagenomics Revealed a New Genus 'Candidatus Thiocaldithrix dubininis' gen. nov., sp. nov. and a New Species 'Candidatus Thiothrix putei' sp. nov. in the Family Thiotrichaceae, Some Members of Which Have Traits of Both Na+- and H+-Motive Energetics.</title>
        <authorList>
            <person name="Ravin N.V."/>
            <person name="Muntyan M.S."/>
            <person name="Smolyakov D.D."/>
            <person name="Rudenko T.S."/>
            <person name="Beletsky A.V."/>
            <person name="Mardanov A.V."/>
            <person name="Grabovich M.Y."/>
        </authorList>
    </citation>
    <scope>NUCLEOTIDE SEQUENCE</scope>
    <source>
        <strain evidence="2">GKL-02</strain>
    </source>
</reference>
<dbReference type="InterPro" id="IPR029060">
    <property type="entry name" value="PIN-like_dom_sf"/>
</dbReference>
<dbReference type="Gene3D" id="3.40.50.1010">
    <property type="entry name" value="5'-nuclease"/>
    <property type="match status" value="1"/>
</dbReference>
<dbReference type="Pfam" id="PF01850">
    <property type="entry name" value="PIN"/>
    <property type="match status" value="1"/>
</dbReference>
<dbReference type="Proteomes" id="UP001301326">
    <property type="component" value="Chromosome"/>
</dbReference>
<proteinExistence type="predicted"/>
<dbReference type="AlphaFoldDB" id="A0AA95HC06"/>
<name>A0AA95HC06_9GAMM</name>
<dbReference type="InterPro" id="IPR002716">
    <property type="entry name" value="PIN_dom"/>
</dbReference>
<gene>
    <name evidence="2" type="ORF">QJT81_01100</name>
</gene>
<dbReference type="KEGG" id="tput:QJT81_01100"/>
<protein>
    <submittedName>
        <fullName evidence="2">PIN domain-containing protein</fullName>
    </submittedName>
</protein>
<evidence type="ECO:0000259" key="1">
    <source>
        <dbReference type="Pfam" id="PF01850"/>
    </source>
</evidence>
<feature type="domain" description="PIN" evidence="1">
    <location>
        <begin position="2"/>
        <end position="117"/>
    </location>
</feature>